<dbReference type="EMBL" id="VRTS01000002">
    <property type="protein sequence ID" value="TXK64902.1"/>
    <property type="molecule type" value="Genomic_DNA"/>
</dbReference>
<organism evidence="2 3">
    <name type="scientific">Alkalisalibacterium limincola</name>
    <dbReference type="NCBI Taxonomy" id="2699169"/>
    <lineage>
        <taxon>Bacteria</taxon>
        <taxon>Pseudomonadati</taxon>
        <taxon>Pseudomonadota</taxon>
        <taxon>Gammaproteobacteria</taxon>
        <taxon>Lysobacterales</taxon>
        <taxon>Lysobacteraceae</taxon>
        <taxon>Alkalisalibacterium</taxon>
    </lineage>
</organism>
<reference evidence="2 3" key="1">
    <citation type="submission" date="2019-08" db="EMBL/GenBank/DDBJ databases">
        <authorList>
            <person name="Karlyshev A.V."/>
        </authorList>
    </citation>
    <scope>NUCLEOTIDE SEQUENCE [LARGE SCALE GENOMIC DNA]</scope>
    <source>
        <strain evidence="2 3">Alg18-2.2</strain>
    </source>
</reference>
<sequence>MSVGAHFLLASVAVLLYIGLGNFLYVGRVLPLLADLGLQSNYTLHPRRRRAQIDSYLALIERVEHRPWWAAYLRHSHMAGIVVGLLMLSAVTRMLVAIGP</sequence>
<gene>
    <name evidence="2" type="ORF">FU658_03485</name>
</gene>
<dbReference type="AlphaFoldDB" id="A0A5C8KVW3"/>
<keyword evidence="3" id="KW-1185">Reference proteome</keyword>
<keyword evidence="1" id="KW-0472">Membrane</keyword>
<keyword evidence="1" id="KW-0812">Transmembrane</keyword>
<feature type="transmembrane region" description="Helical" evidence="1">
    <location>
        <begin position="7"/>
        <end position="26"/>
    </location>
</feature>
<dbReference type="Proteomes" id="UP000321248">
    <property type="component" value="Unassembled WGS sequence"/>
</dbReference>
<evidence type="ECO:0008006" key="4">
    <source>
        <dbReference type="Google" id="ProtNLM"/>
    </source>
</evidence>
<feature type="transmembrane region" description="Helical" evidence="1">
    <location>
        <begin position="77"/>
        <end position="96"/>
    </location>
</feature>
<protein>
    <recommendedName>
        <fullName evidence="4">DUF1772 domain-containing protein</fullName>
    </recommendedName>
</protein>
<comment type="caution">
    <text evidence="2">The sequence shown here is derived from an EMBL/GenBank/DDBJ whole genome shotgun (WGS) entry which is preliminary data.</text>
</comment>
<keyword evidence="1" id="KW-1133">Transmembrane helix</keyword>
<name>A0A5C8KVW3_9GAMM</name>
<evidence type="ECO:0000313" key="2">
    <source>
        <dbReference type="EMBL" id="TXK64902.1"/>
    </source>
</evidence>
<proteinExistence type="predicted"/>
<evidence type="ECO:0000256" key="1">
    <source>
        <dbReference type="SAM" id="Phobius"/>
    </source>
</evidence>
<evidence type="ECO:0000313" key="3">
    <source>
        <dbReference type="Proteomes" id="UP000321248"/>
    </source>
</evidence>
<accession>A0A5C8KVW3</accession>